<feature type="compositionally biased region" description="Low complexity" evidence="4">
    <location>
        <begin position="1914"/>
        <end position="1939"/>
    </location>
</feature>
<dbReference type="SUPFAM" id="SSF48371">
    <property type="entry name" value="ARM repeat"/>
    <property type="match status" value="3"/>
</dbReference>
<feature type="region of interest" description="Disordered" evidence="4">
    <location>
        <begin position="3228"/>
        <end position="3364"/>
    </location>
</feature>
<feature type="compositionally biased region" description="Polar residues" evidence="4">
    <location>
        <begin position="158"/>
        <end position="180"/>
    </location>
</feature>
<organism evidence="8 9">
    <name type="scientific">Aspergillus pseudoustus</name>
    <dbReference type="NCBI Taxonomy" id="1810923"/>
    <lineage>
        <taxon>Eukaryota</taxon>
        <taxon>Fungi</taxon>
        <taxon>Dikarya</taxon>
        <taxon>Ascomycota</taxon>
        <taxon>Pezizomycotina</taxon>
        <taxon>Eurotiomycetes</taxon>
        <taxon>Eurotiomycetidae</taxon>
        <taxon>Eurotiales</taxon>
        <taxon>Aspergillaceae</taxon>
        <taxon>Aspergillus</taxon>
        <taxon>Aspergillus subgen. Nidulantes</taxon>
    </lineage>
</organism>
<dbReference type="InterPro" id="IPR003151">
    <property type="entry name" value="PIK-rel_kinase_FAT"/>
</dbReference>
<evidence type="ECO:0000313" key="8">
    <source>
        <dbReference type="EMBL" id="KAL2851078.1"/>
    </source>
</evidence>
<feature type="domain" description="PI3K/PI4K catalytic" evidence="5">
    <location>
        <begin position="3538"/>
        <end position="3865"/>
    </location>
</feature>
<dbReference type="Proteomes" id="UP001610446">
    <property type="component" value="Unassembled WGS sequence"/>
</dbReference>
<dbReference type="Gene3D" id="1.10.1070.11">
    <property type="entry name" value="Phosphatidylinositol 3-/4-kinase, catalytic domain"/>
    <property type="match status" value="1"/>
</dbReference>
<feature type="compositionally biased region" description="Low complexity" evidence="4">
    <location>
        <begin position="181"/>
        <end position="192"/>
    </location>
</feature>
<feature type="region of interest" description="Disordered" evidence="4">
    <location>
        <begin position="2030"/>
        <end position="2073"/>
    </location>
</feature>
<dbReference type="InterPro" id="IPR050517">
    <property type="entry name" value="DDR_Repair_Kinase"/>
</dbReference>
<evidence type="ECO:0000259" key="7">
    <source>
        <dbReference type="PROSITE" id="PS51190"/>
    </source>
</evidence>
<comment type="function">
    <text evidence="3">Serine/threonine protein kinase which activates checkpoint signaling upon genotoxic stresses such as ionizing radiation (IR), ultraviolet light (UV), or DNA replication stalling, thereby acting as a DNA damage sensor. Recognizes the substrate consensus sequence [ST]-Q. Phosphorylates histone H2A to form H2AS128ph (gamma-H2A) at sites of DNA damage, involved in the regulation of DNA damage response mechanism. Required for the control of telomere length and genome stability.</text>
</comment>
<reference evidence="8 9" key="1">
    <citation type="submission" date="2024-07" db="EMBL/GenBank/DDBJ databases">
        <title>Section-level genome sequencing and comparative genomics of Aspergillus sections Usti and Cavernicolus.</title>
        <authorList>
            <consortium name="Lawrence Berkeley National Laboratory"/>
            <person name="Nybo J.L."/>
            <person name="Vesth T.C."/>
            <person name="Theobald S."/>
            <person name="Frisvad J.C."/>
            <person name="Larsen T.O."/>
            <person name="Kjaerboelling I."/>
            <person name="Rothschild-Mancinelli K."/>
            <person name="Lyhne E.K."/>
            <person name="Kogle M.E."/>
            <person name="Barry K."/>
            <person name="Clum A."/>
            <person name="Na H."/>
            <person name="Ledsgaard L."/>
            <person name="Lin J."/>
            <person name="Lipzen A."/>
            <person name="Kuo A."/>
            <person name="Riley R."/>
            <person name="Mondo S."/>
            <person name="Labutti K."/>
            <person name="Haridas S."/>
            <person name="Pangalinan J."/>
            <person name="Salamov A.A."/>
            <person name="Simmons B.A."/>
            <person name="Magnuson J.K."/>
            <person name="Chen J."/>
            <person name="Drula E."/>
            <person name="Henrissat B."/>
            <person name="Wiebenga A."/>
            <person name="Lubbers R.J."/>
            <person name="Gomes A.C."/>
            <person name="Makela M.R."/>
            <person name="Stajich J."/>
            <person name="Grigoriev I.V."/>
            <person name="Mortensen U.H."/>
            <person name="De Vries R.P."/>
            <person name="Baker S.E."/>
            <person name="Andersen M.R."/>
        </authorList>
    </citation>
    <scope>NUCLEOTIDE SEQUENCE [LARGE SCALE GENOMIC DNA]</scope>
    <source>
        <strain evidence="8 9">CBS 123904</strain>
    </source>
</reference>
<evidence type="ECO:0000256" key="2">
    <source>
        <dbReference type="ARBA" id="ARBA00011370"/>
    </source>
</evidence>
<feature type="region of interest" description="Disordered" evidence="4">
    <location>
        <begin position="158"/>
        <end position="194"/>
    </location>
</feature>
<evidence type="ECO:0000256" key="1">
    <source>
        <dbReference type="ARBA" id="ARBA00007234"/>
    </source>
</evidence>
<protein>
    <recommendedName>
        <fullName evidence="10">Non-specific serine/threonine protein kinase</fullName>
    </recommendedName>
</protein>
<evidence type="ECO:0000259" key="6">
    <source>
        <dbReference type="PROSITE" id="PS51189"/>
    </source>
</evidence>
<feature type="region of interest" description="Disordered" evidence="4">
    <location>
        <begin position="1907"/>
        <end position="1939"/>
    </location>
</feature>
<evidence type="ECO:0008006" key="10">
    <source>
        <dbReference type="Google" id="ProtNLM"/>
    </source>
</evidence>
<dbReference type="Pfam" id="PF00454">
    <property type="entry name" value="PI3_PI4_kinase"/>
    <property type="match status" value="1"/>
</dbReference>
<evidence type="ECO:0000256" key="3">
    <source>
        <dbReference type="ARBA" id="ARBA00025079"/>
    </source>
</evidence>
<name>A0ABR4KFL4_9EURO</name>
<dbReference type="InterPro" id="IPR000403">
    <property type="entry name" value="PI3/4_kinase_cat_dom"/>
</dbReference>
<comment type="similarity">
    <text evidence="1">Belongs to the PI3/PI4-kinase family. TRA1 subfamily.</text>
</comment>
<dbReference type="CDD" id="cd05163">
    <property type="entry name" value="PIKK_TRRAP"/>
    <property type="match status" value="1"/>
</dbReference>
<dbReference type="InterPro" id="IPR011009">
    <property type="entry name" value="Kinase-like_dom_sf"/>
</dbReference>
<evidence type="ECO:0000313" key="9">
    <source>
        <dbReference type="Proteomes" id="UP001610446"/>
    </source>
</evidence>
<dbReference type="PROSITE" id="PS51189">
    <property type="entry name" value="FAT"/>
    <property type="match status" value="1"/>
</dbReference>
<feature type="compositionally biased region" description="Polar residues" evidence="4">
    <location>
        <begin position="2321"/>
        <end position="2331"/>
    </location>
</feature>
<dbReference type="InterPro" id="IPR016024">
    <property type="entry name" value="ARM-type_fold"/>
</dbReference>
<accession>A0ABR4KFL4</accession>
<dbReference type="InterPro" id="IPR046807">
    <property type="entry name" value="Tra1_central"/>
</dbReference>
<dbReference type="InterPro" id="IPR046805">
    <property type="entry name" value="Tra1_ring"/>
</dbReference>
<dbReference type="InterPro" id="IPR014009">
    <property type="entry name" value="PIK_FAT"/>
</dbReference>
<proteinExistence type="inferred from homology"/>
<dbReference type="InterPro" id="IPR036940">
    <property type="entry name" value="PI3/4_kinase_cat_sf"/>
</dbReference>
<dbReference type="PANTHER" id="PTHR11139">
    <property type="entry name" value="ATAXIA TELANGIECTASIA MUTATED ATM -RELATED"/>
    <property type="match status" value="1"/>
</dbReference>
<dbReference type="PROSITE" id="PS50290">
    <property type="entry name" value="PI3_4_KINASE_3"/>
    <property type="match status" value="1"/>
</dbReference>
<evidence type="ECO:0000259" key="5">
    <source>
        <dbReference type="PROSITE" id="PS50290"/>
    </source>
</evidence>
<evidence type="ECO:0000256" key="4">
    <source>
        <dbReference type="SAM" id="MobiDB-lite"/>
    </source>
</evidence>
<feature type="domain" description="FATC" evidence="7">
    <location>
        <begin position="3862"/>
        <end position="3894"/>
    </location>
</feature>
<dbReference type="Pfam" id="PF20206">
    <property type="entry name" value="Tra1_ring"/>
    <property type="match status" value="1"/>
</dbReference>
<comment type="caution">
    <text evidence="8">The sequence shown here is derived from an EMBL/GenBank/DDBJ whole genome shotgun (WGS) entry which is preliminary data.</text>
</comment>
<sequence length="3894" mass="444130">MERNIDIYANKLGDEKLDLKIRANVAVELRDNIEPLCSGASYPIFLSKLWPVFQNILRGEPVFTANIPQQKLRNCVLETLHRLPMMPAEVKPYAVEMVDLLMELVRIENEENAVLCMKTIMDLERNQATVTASRVQPFLELIQEMFQTMEQVVRDTFDTPNQATPSGMPSTPGASAPTFQSPRPSSPAASVPDLPVEQQSSNNVLLKGMHSFKVLAECPIIVVSIFQTHRNSVTANVKLFVPLIKSILLLQAKPQEKAHAEAAAQGTIFTGVCKEIKNRAAFGEFITLQVKTMSFLAYLLRLQPHQLQDFLPTLPSVVVRLLQDCPREKSSARKELLVAIRHIINCTYRNIFLDKIDQLLDERTLIGDGLTVYETMRPLAYSMLADLIHHVREHLNRDQIKRTIEVYTKNLHDDLPGTSFQTMSAKLLLNMAEKISKLENKQEARYFLLMILDAIGDKLAAMNHQFPNIVKIHKLYQASKKDDSAPEKYLAEKEHPPDWDEIDIFSASPLRTSNPRDRNADPIAENIFLFKNLINGLKNIFHQLKNCNPENVQIDSANVPINWSEVSYGYNAEEVRVIKKLFHEGARVFRYYGVDQPEPEVNFSSPFDFLTSQYTAPMPREEKELLESFGTVFHCIDTATFHEVFHSEIPYLFDLMLEHGALLHLPQFFFASEATSPAFSGMVLQYLMDRIHEVGTPDMAKARILLRMFKLSFMAVTLFSAQNEQVLHPHVSKIVTKCLELSVTAQEPMNYFLLLRSLFRSIGGGRFELLYKEILPLLEMLLETFNNLLLAARKPQERDLYVELTLTVPARLSHLLPHLSYLMRPIVVALRAESDLVGQGLRTLELCVDNLTADYLDPIMAPIMDELMTALFDHLRPHPYNHFHAHTTMRILGKLGGRNRKFLSHPPNLTFEQYADDAPSFDIKLIGPSEKRPFPVGIGVDLAIAKLMEVSKHQSDGYYKQQAFHLISSQLKLYIGYENIPDDMASLLRLHANDLFESKTSAMADILEKSERASSIPKKLSQEGSLKKLLKAAIFATTLPALKQNATSFVADVCKHFAMAEVGRSLAQARHTRRPFDVSSGEGSVYLDSRVFAEAIVESLSSDNAEVRDAAKVALQALKEAAVTIFGSAERVTKLPFFQHLGRVFCHSCHSEEWFTKAGGSRGIHLYATELDLGDAWLFEKQAEFVRALTYVIKDTPADLPASTRARAQDTLDLILRRCCKNMSKDDLKNEKSRLYSLCGFFVYELSHMNKHVREASRRSFSTIAEVLECQVHELIFPVRDRLLQSIFNKPLRALPFPTQIGFIDAITFCLSLRNNIVTFNEPLNRLMLESLALADAEDENLASKPNEFKNAEMIVNLRVACLRLLSMAMSFPDFANTSQNTSRARIISVFFKSLYVRSPEVIDAANAGLRDVLTQTNKLPKDLLQNGLRPILMNLQDPKRLSVAGLDGLARLLTLLTNYFKVEIGARLLDHMKVIADDAVLQKVSFSLVEQNPAMKIVAAIFNIFHLLPPAATSFMEHLVNKVLDLEDKLRRTSSSPFRKPIVKYLNRYPKESLSFFYARFKDERFGRFFGQVLSDSESEALRAAVVADTEGFKTAAFIQEEAEGNNTAAINGIYVVHAISSHQSTKRWLVDHADLKAKVLASARDLQRKLRGDKLLPSERLRVEQAEDQLMAIVTVYLAESMQDLDFLFEVIDGLSVGDLKRSLTFPKFIYRHIITNESIDYRRSVIMRCLDLYGQRSCSQKMKTYAFRHLVNPIFAMDVQTTWDNSADGPKLMDKSMSEFITNRLWKPQVSDLSEESSQAGVDHSRMELLQLSALLIKYHHTTIQDSRKDIIKFAWNYIRLEDIINKYGAYVLISYFIAHYETPFKIVVQVYVALLRAHQNEGKALVTQALDVLAPFLPTRILAPPPPNTNNPNNPNNPNSQINANNPQAQAQAQAQQDTRYPLWAKWPRRILAEETANLQQVMSIFQFLVRQPDLFYDSREHFVPLIVPSLIKIASPPANPSHDSKKLALKLINLIWLWEERRVNSPTPSPTSAPPVVNGGLESPNSKKRTLDEAQATASPSPAVAPPRTEYMVPQDLRAALTKYLITFITTSTDRFQVPAARFRDLQSSKPQAPVHTSEMQKQAVGLLRNLMGPAYWGDLNIELYQKVTEPILTADRGDKPIEKYVTGIVNALEVIRILLASKPDEWVAARTPLIQKLFEKPLRSDNPEVQDVLHGLETDVDIEPKLPPPIQRVLDALPDDQPEDEDAMDIEKSPSEFVAYLSTIATETLSANNYISSLNILWSLSKNKPAEMDSHIPQVMKVFSQKLAKEHVAGSTINGPNQTAAQKPPEGAPDPQEYEIGVDLIFKTIDLISVRMSHLGEQRRPFLSVLAQLVERSQNEELCTKVLAMVESWIFHSTESWPTLKEKTAVLHKMLLFESRQTPDMLHKFLELVIRIYEDSKITRTELTVRLEHAFLIGTRAKDVEMRNRFMTIFDRSLTRLASSRLSYVLTCQNWDTLADSFWLAQASHLILGCVDMAAPARLHPDDFTLYPLSFLFGNAEKDPRRAEIMVDNQLESFIADRKRFLGEIAQVKTRDLIEPLCQLQHTDPSTAFSLWTSLFPIFWSTLSREDRIDLEKGMVSLINREYHQRQIDKRPNVIQALLEGVVRATPRFKIPPHALKYLSRTYDAWYTAAKYLEESTINPIIDTPTLRESNLDALVEVYAGLQEDDFFYGTWRRRCKFVETNAALSYEQQGMWDKSQQLYENAQIKARSGVMPYSQGEYFLWEDHWLICAQKLQQWEILSDFAKHENLNDLLLEAAWRNVENWQSENNREQLESLVKSVSDAPTPRRTFFQAFMALLQFHNKKENVQEFNGVCDESIQLSIRKWLQLPKNITNAHIPILQHFQLLVELHDASHICSSLSQTNERNLDTKSAELKLLLGTWRDRLPNLWDDINAWQDLVTWRQHIFQLINATYLGLLPPQTNNVASNSYAYRGYHETAWIINRFAHVARKHQMPEVCINQLSRIYTLPNIEIQEAFLKLREQAKCHYQNPKELNSGLDVINNTNLNYFGAQQKAEFYTLKGMFQAKLTQVTEANEAFGVALYYDLRLAKAWSEWGQYSDLRFKKENTDYELASNAVSCYLEAAGLYKSAKSRKLLSRILWLLSLDNDEGVVAAAFENFKGDTPVWYWITFIPQLLTSLSHREARLCKAVLVKIAKLYPQALFFLLRTNREDMLNIKKQHDQKQEKLNRARQQASPQNKPTQANPESSPAQKANGTASTPTQGTPSRPAGQQPAQNQPQGQAQQTPQQGQAQAQPQANGQSPAQKPAQVPSPAQAQAQQLPQGQQQANLQVPGQQNQPGQQPAQTTEAEPEKEPLKKPWEYSDEIMSGLKTAFPLLALSMETMVDQIHKNFKCPPDEDAYRLIVALLNDGLAYVGRMPGSYAQDFKLPAATEANITRFAETILPAHIRKSFEADFVVKKPTMYEYIQKLRRWRDKFEEKLDRRPQVQFLESYSPHLSEFRFLKFDEVEIPGQYLQHKDKNQDFIRIDRFLPDIDLVRGIGVCHRRLKIRGHDGSVHAFAVQHPAARHCRREERILQLFRIFNGVLAKRKESRRRNLYFHLPLMVPLAPHIRLVRDDSSYISMQGIYEDYCRRVGINKDEPVLFTMEKMRALAETKQNRTADQQQVLRTEMLTAIQEKWVPPTMVLDYFQKTYPNFADFWLFRRQFTYQYAAIAFMTYMMHMGNRYPNKIMISRATGDIWGSELIPIINPTKAFFFNPEQVPFRLTPNIQTLMGPIATEGLFACAIMAIARCLTEAREDLDQQLSIFVRDEMMFWATTHHRDRGVLSPTHLRELVNSNSELIVSRAISLASPPDGNLPANQTTIDLISKAVNPQHLASGDALWMPYL</sequence>
<dbReference type="PANTHER" id="PTHR11139:SF1">
    <property type="entry name" value="TRANSFORMATION_TRANSCRIPTION DOMAIN-ASSOCIATED PROTEIN"/>
    <property type="match status" value="1"/>
</dbReference>
<feature type="domain" description="FAT" evidence="6">
    <location>
        <begin position="2665"/>
        <end position="3220"/>
    </location>
</feature>
<dbReference type="Pfam" id="PF20175">
    <property type="entry name" value="Tra1_central"/>
    <property type="match status" value="1"/>
</dbReference>
<dbReference type="EMBL" id="JBFXLU010000032">
    <property type="protein sequence ID" value="KAL2851078.1"/>
    <property type="molecule type" value="Genomic_DNA"/>
</dbReference>
<feature type="region of interest" description="Disordered" evidence="4">
    <location>
        <begin position="2321"/>
        <end position="2340"/>
    </location>
</feature>
<dbReference type="InterPro" id="IPR003152">
    <property type="entry name" value="FATC_dom"/>
</dbReference>
<keyword evidence="9" id="KW-1185">Reference proteome</keyword>
<feature type="compositionally biased region" description="Polar residues" evidence="4">
    <location>
        <begin position="3238"/>
        <end position="3273"/>
    </location>
</feature>
<gene>
    <name evidence="8" type="ORF">BJY01DRAFT_122164</name>
</gene>
<dbReference type="SUPFAM" id="SSF56112">
    <property type="entry name" value="Protein kinase-like (PK-like)"/>
    <property type="match status" value="1"/>
</dbReference>
<dbReference type="SMART" id="SM00146">
    <property type="entry name" value="PI3Kc"/>
    <property type="match status" value="1"/>
</dbReference>
<feature type="compositionally biased region" description="Low complexity" evidence="4">
    <location>
        <begin position="3276"/>
        <end position="3352"/>
    </location>
</feature>
<dbReference type="Pfam" id="PF02259">
    <property type="entry name" value="FAT"/>
    <property type="match status" value="1"/>
</dbReference>
<dbReference type="PROSITE" id="PS51190">
    <property type="entry name" value="FATC"/>
    <property type="match status" value="1"/>
</dbReference>
<comment type="subunit">
    <text evidence="2">Associates with DNA double-strand breaks.</text>
</comment>